<proteinExistence type="inferred from homology"/>
<dbReference type="Proteomes" id="UP000627166">
    <property type="component" value="Unassembled WGS sequence"/>
</dbReference>
<dbReference type="NCBIfam" id="TIGR00732">
    <property type="entry name" value="dprA"/>
    <property type="match status" value="1"/>
</dbReference>
<dbReference type="SUPFAM" id="SSF47781">
    <property type="entry name" value="RuvA domain 2-like"/>
    <property type="match status" value="1"/>
</dbReference>
<dbReference type="Pfam" id="PF02481">
    <property type="entry name" value="DNA_processg_A"/>
    <property type="match status" value="1"/>
</dbReference>
<reference evidence="3 4" key="1">
    <citation type="submission" date="2020-08" db="EMBL/GenBank/DDBJ databases">
        <title>A Genomic Blueprint of the Chicken Gut Microbiome.</title>
        <authorList>
            <person name="Gilroy R."/>
            <person name="Ravi A."/>
            <person name="Getino M."/>
            <person name="Pursley I."/>
            <person name="Horton D.L."/>
            <person name="Alikhan N.-F."/>
            <person name="Baker D."/>
            <person name="Gharbi K."/>
            <person name="Hall N."/>
            <person name="Watson M."/>
            <person name="Adriaenssens E.M."/>
            <person name="Foster-Nyarko E."/>
            <person name="Jarju S."/>
            <person name="Secka A."/>
            <person name="Antonio M."/>
            <person name="Oren A."/>
            <person name="Chaudhuri R."/>
            <person name="La Ragione R.M."/>
            <person name="Hildebrand F."/>
            <person name="Pallen M.J."/>
        </authorList>
    </citation>
    <scope>NUCLEOTIDE SEQUENCE [LARGE SCALE GENOMIC DNA]</scope>
    <source>
        <strain evidence="3 4">N37</strain>
    </source>
</reference>
<comment type="similarity">
    <text evidence="1">Belongs to the DprA/Smf family.</text>
</comment>
<dbReference type="PANTHER" id="PTHR43022">
    <property type="entry name" value="PROTEIN SMF"/>
    <property type="match status" value="1"/>
</dbReference>
<evidence type="ECO:0000313" key="3">
    <source>
        <dbReference type="EMBL" id="MBD8047063.1"/>
    </source>
</evidence>
<organism evidence="3 4">
    <name type="scientific">Clostridium faecium</name>
    <dbReference type="NCBI Taxonomy" id="2762223"/>
    <lineage>
        <taxon>Bacteria</taxon>
        <taxon>Bacillati</taxon>
        <taxon>Bacillota</taxon>
        <taxon>Clostridia</taxon>
        <taxon>Eubacteriales</taxon>
        <taxon>Clostridiaceae</taxon>
        <taxon>Clostridium</taxon>
    </lineage>
</organism>
<protein>
    <submittedName>
        <fullName evidence="3">DNA-protecting protein DprA</fullName>
    </submittedName>
</protein>
<gene>
    <name evidence="3" type="primary">dprA</name>
    <name evidence="3" type="ORF">H9637_08435</name>
</gene>
<keyword evidence="4" id="KW-1185">Reference proteome</keyword>
<dbReference type="Gene3D" id="3.40.50.450">
    <property type="match status" value="1"/>
</dbReference>
<comment type="caution">
    <text evidence="3">The sequence shown here is derived from an EMBL/GenBank/DDBJ whole genome shotgun (WGS) entry which is preliminary data.</text>
</comment>
<sequence length="364" mass="40995">MDNIEVFYIWLTKLKNVGIKTTRILLKTFKSPYNVYIASKEELNNVKGLRKISIESILNNKDLKEAQEIYNSCVTLGIKILTYEDNLYPNYAKECDESPVVLYYRGELKEINNGISIVGARRCSCYGKTVTKDVVENLVLQDIPIISGFAKGIDSQAHTIAIKSGGYTLAFLGNSVDICYPSEQKELMRKIIDNGAVLSQFPPTTRPECYNFPKRNYLIAAWCRKLLVVEASEKSGALITANFCNMLNREVYAVPNNIYSKESVGTNKLILKEKAKIFIDVSQLKDDKREYKESAGNIQLSLFDNLIGLEGDIVKLLMEKSMSVNELVSKLGKSYLEIRNIIECMEFQGKVQSKGGIVSLLKVL</sequence>
<dbReference type="EMBL" id="JACSQB010000061">
    <property type="protein sequence ID" value="MBD8047063.1"/>
    <property type="molecule type" value="Genomic_DNA"/>
</dbReference>
<dbReference type="SUPFAM" id="SSF102405">
    <property type="entry name" value="MCP/YpsA-like"/>
    <property type="match status" value="1"/>
</dbReference>
<evidence type="ECO:0000313" key="4">
    <source>
        <dbReference type="Proteomes" id="UP000627166"/>
    </source>
</evidence>
<dbReference type="InterPro" id="IPR003488">
    <property type="entry name" value="DprA"/>
</dbReference>
<evidence type="ECO:0000256" key="1">
    <source>
        <dbReference type="ARBA" id="ARBA00006525"/>
    </source>
</evidence>
<evidence type="ECO:0000259" key="2">
    <source>
        <dbReference type="Pfam" id="PF02481"/>
    </source>
</evidence>
<dbReference type="InterPro" id="IPR057666">
    <property type="entry name" value="DrpA_SLOG"/>
</dbReference>
<feature type="domain" description="Smf/DprA SLOG" evidence="2">
    <location>
        <begin position="79"/>
        <end position="284"/>
    </location>
</feature>
<dbReference type="PANTHER" id="PTHR43022:SF1">
    <property type="entry name" value="PROTEIN SMF"/>
    <property type="match status" value="1"/>
</dbReference>
<accession>A0ABR8YSR4</accession>
<name>A0ABR8YSR4_9CLOT</name>
<dbReference type="InterPro" id="IPR010994">
    <property type="entry name" value="RuvA_2-like"/>
</dbReference>
<dbReference type="RefSeq" id="WP_191740036.1">
    <property type="nucleotide sequence ID" value="NZ_JACSQB010000061.1"/>
</dbReference>